<proteinExistence type="predicted"/>
<dbReference type="SMART" id="SM00855">
    <property type="entry name" value="PGAM"/>
    <property type="match status" value="1"/>
</dbReference>
<dbReference type="InterPro" id="IPR029033">
    <property type="entry name" value="His_PPase_superfam"/>
</dbReference>
<feature type="binding site" evidence="1">
    <location>
        <position position="61"/>
    </location>
    <ligand>
        <name>substrate</name>
    </ligand>
</feature>
<evidence type="ECO:0000256" key="1">
    <source>
        <dbReference type="PIRSR" id="PIRSR613078-2"/>
    </source>
</evidence>
<name>A0A3S7GY46_STAHO</name>
<dbReference type="PANTHER" id="PTHR48100">
    <property type="entry name" value="BROAD-SPECIFICITY PHOSPHATASE YOR283W-RELATED"/>
    <property type="match status" value="1"/>
</dbReference>
<sequence length="199" mass="22497">MSKILYLMRHGQTMFNLRGKVQGASDSPLTKLGISQAKQAGHYFKHNHITFDEAYSSSSERACDTLENVLPDQAYQRNKGLKEWSFGLFEGDSVQLLDAVWDKHDIFGTRLRAFGGETKSEVEHRIVTTLSNLLESSNGKTFLAVSHGTAIQVFLRKWIGDDMANQYIIGNCCILKFIYTHGKFEFLDIVDPTIDDVNK</sequence>
<reference evidence="2" key="1">
    <citation type="submission" date="2016-02" db="EMBL/GenBank/DDBJ databases">
        <title>Genomic sequence of a clinical Staphylococcus hominis isolate.</title>
        <authorList>
            <person name="McClure J.M."/>
            <person name="Zhang K."/>
        </authorList>
    </citation>
    <scope>NUCLEOTIDE SEQUENCE</scope>
    <source>
        <strain evidence="2">C34847</strain>
    </source>
</reference>
<gene>
    <name evidence="2" type="ORF">AZE34_02730</name>
</gene>
<dbReference type="CDD" id="cd07067">
    <property type="entry name" value="HP_PGM_like"/>
    <property type="match status" value="1"/>
</dbReference>
<dbReference type="PROSITE" id="PS00175">
    <property type="entry name" value="PG_MUTASE"/>
    <property type="match status" value="1"/>
</dbReference>
<protein>
    <submittedName>
        <fullName evidence="2">Phosphoglycerate mutase</fullName>
    </submittedName>
</protein>
<dbReference type="GO" id="GO:0005737">
    <property type="term" value="C:cytoplasm"/>
    <property type="evidence" value="ECO:0007669"/>
    <property type="project" value="TreeGrafter"/>
</dbReference>
<dbReference type="InterPro" id="IPR013078">
    <property type="entry name" value="His_Pase_superF_clade-1"/>
</dbReference>
<accession>A0A3S7GY46</accession>
<dbReference type="RefSeq" id="WP_017175883.1">
    <property type="nucleotide sequence ID" value="NZ_CP014107.1"/>
</dbReference>
<evidence type="ECO:0000313" key="2">
    <source>
        <dbReference type="EMBL" id="AVI05723.1"/>
    </source>
</evidence>
<dbReference type="InterPro" id="IPR050275">
    <property type="entry name" value="PGM_Phosphatase"/>
</dbReference>
<dbReference type="PANTHER" id="PTHR48100:SF5">
    <property type="entry name" value="HISTIDINE PHOSPHATASE FAMILY PROTEIN"/>
    <property type="match status" value="1"/>
</dbReference>
<dbReference type="AlphaFoldDB" id="A0A3S7GY46"/>
<dbReference type="SUPFAM" id="SSF53254">
    <property type="entry name" value="Phosphoglycerate mutase-like"/>
    <property type="match status" value="1"/>
</dbReference>
<feature type="binding site" evidence="1">
    <location>
        <begin position="9"/>
        <end position="16"/>
    </location>
    <ligand>
        <name>substrate</name>
    </ligand>
</feature>
<organism evidence="2">
    <name type="scientific">Staphylococcus hominis</name>
    <dbReference type="NCBI Taxonomy" id="1290"/>
    <lineage>
        <taxon>Bacteria</taxon>
        <taxon>Bacillati</taxon>
        <taxon>Bacillota</taxon>
        <taxon>Bacilli</taxon>
        <taxon>Bacillales</taxon>
        <taxon>Staphylococcaceae</taxon>
        <taxon>Staphylococcus</taxon>
    </lineage>
</organism>
<dbReference type="Pfam" id="PF00300">
    <property type="entry name" value="His_Phos_1"/>
    <property type="match status" value="1"/>
</dbReference>
<dbReference type="EMBL" id="CP014567">
    <property type="protein sequence ID" value="AVI05723.1"/>
    <property type="molecule type" value="Genomic_DNA"/>
</dbReference>
<dbReference type="InterPro" id="IPR001345">
    <property type="entry name" value="PG/BPGM_mutase_AS"/>
</dbReference>
<dbReference type="GO" id="GO:0016791">
    <property type="term" value="F:phosphatase activity"/>
    <property type="evidence" value="ECO:0007669"/>
    <property type="project" value="TreeGrafter"/>
</dbReference>
<dbReference type="Gene3D" id="3.40.50.1240">
    <property type="entry name" value="Phosphoglycerate mutase-like"/>
    <property type="match status" value="1"/>
</dbReference>